<name>W8JRK0_9CHLA</name>
<dbReference type="STRING" id="1229831.M832_06150"/>
<evidence type="ECO:0000256" key="3">
    <source>
        <dbReference type="ARBA" id="ARBA00023027"/>
    </source>
</evidence>
<dbReference type="InterPro" id="IPR016211">
    <property type="entry name" value="Glu/Phe/Leu/Val/Trp_DH_bac/arc"/>
</dbReference>
<dbReference type="GO" id="GO:0000166">
    <property type="term" value="F:nucleotide binding"/>
    <property type="evidence" value="ECO:0007669"/>
    <property type="project" value="UniProtKB-KW"/>
</dbReference>
<dbReference type="InterPro" id="IPR006097">
    <property type="entry name" value="Glu/Leu/Phe/Val/Trp_DH_dimer"/>
</dbReference>
<feature type="domain" description="Glutamate/phenylalanine/leucine/valine/L-tryptophan dehydrogenase C-terminal" evidence="7">
    <location>
        <begin position="146"/>
        <end position="349"/>
    </location>
</feature>
<evidence type="ECO:0000313" key="9">
    <source>
        <dbReference type="Proteomes" id="UP000019433"/>
    </source>
</evidence>
<sequence length="350" mass="37909">MMKYPLVFKDINIKDYERVIEVTCESIQLHALIAIHQTLVGPALGGVRAFAYSTFDDALNDVLRLSKGMTYKSLLSDVGTGGGKSVIILPKGMSRATEDMLRAFGQAIDSLGGKYIAAEDIGISTKDIHIIHQETPWVCGIESISGDPAIFTAHGVFLCIKETAKQLWGTPCLQGKKIAIQGIGSVGRKLLHLLFFEGAELYVSDVNQSVLDEATQFYGATIVPPENLPLLECDIFSPCAFGGVIHRNNVSSLRCQAIVGSANNQLEDSSLGKVLHEQGILYAPDYLVNAGGLLNVACAVGTTYCPKTVLQKVNRLPVILRDIYETSNNLDQDTVMLSDAIVQTKLNTYA</sequence>
<keyword evidence="2 6" id="KW-0560">Oxidoreductase</keyword>
<dbReference type="EMBL" id="CP006571">
    <property type="protein sequence ID" value="AHK63478.1"/>
    <property type="molecule type" value="Genomic_DNA"/>
</dbReference>
<dbReference type="SUPFAM" id="SSF53223">
    <property type="entry name" value="Aminoacid dehydrogenase-like, N-terminal domain"/>
    <property type="match status" value="1"/>
</dbReference>
<evidence type="ECO:0000256" key="6">
    <source>
        <dbReference type="RuleBase" id="RU004417"/>
    </source>
</evidence>
<evidence type="ECO:0000313" key="8">
    <source>
        <dbReference type="EMBL" id="AHK63478.1"/>
    </source>
</evidence>
<dbReference type="InterPro" id="IPR036291">
    <property type="entry name" value="NAD(P)-bd_dom_sf"/>
</dbReference>
<comment type="similarity">
    <text evidence="1 6">Belongs to the Glu/Leu/Phe/Val dehydrogenases family.</text>
</comment>
<dbReference type="KEGG" id="cav:M832_06150"/>
<gene>
    <name evidence="8" type="primary">ldh</name>
    <name evidence="8" type="ORF">M832_06150</name>
</gene>
<dbReference type="InterPro" id="IPR006095">
    <property type="entry name" value="Glu/Leu/Phe/Val/Trp_DH"/>
</dbReference>
<feature type="active site" description="Proton donor/acceptor" evidence="4">
    <location>
        <position position="84"/>
    </location>
</feature>
<dbReference type="PANTHER" id="PTHR42722">
    <property type="entry name" value="LEUCINE DEHYDROGENASE"/>
    <property type="match status" value="1"/>
</dbReference>
<evidence type="ECO:0000256" key="2">
    <source>
        <dbReference type="ARBA" id="ARBA00023002"/>
    </source>
</evidence>
<dbReference type="GO" id="GO:0006520">
    <property type="term" value="P:amino acid metabolic process"/>
    <property type="evidence" value="ECO:0007669"/>
    <property type="project" value="InterPro"/>
</dbReference>
<dbReference type="PRINTS" id="PR00082">
    <property type="entry name" value="GLFDHDRGNASE"/>
</dbReference>
<evidence type="ECO:0000256" key="5">
    <source>
        <dbReference type="PIRSR" id="PIRSR000188-2"/>
    </source>
</evidence>
<evidence type="ECO:0000256" key="4">
    <source>
        <dbReference type="PIRSR" id="PIRSR000188-1"/>
    </source>
</evidence>
<dbReference type="AlphaFoldDB" id="W8JRK0"/>
<dbReference type="Pfam" id="PF00208">
    <property type="entry name" value="ELFV_dehydrog"/>
    <property type="match status" value="1"/>
</dbReference>
<dbReference type="eggNOG" id="COG0334">
    <property type="taxonomic scope" value="Bacteria"/>
</dbReference>
<feature type="binding site" evidence="5">
    <location>
        <begin position="182"/>
        <end position="187"/>
    </location>
    <ligand>
        <name>NAD(+)</name>
        <dbReference type="ChEBI" id="CHEBI:57540"/>
    </ligand>
</feature>
<dbReference type="Pfam" id="PF02812">
    <property type="entry name" value="ELFV_dehydrog_N"/>
    <property type="match status" value="1"/>
</dbReference>
<dbReference type="PANTHER" id="PTHR42722:SF1">
    <property type="entry name" value="VALINE DEHYDROGENASE"/>
    <property type="match status" value="1"/>
</dbReference>
<dbReference type="Gene3D" id="3.40.50.720">
    <property type="entry name" value="NAD(P)-binding Rossmann-like Domain"/>
    <property type="match status" value="1"/>
</dbReference>
<accession>W8JRK0</accession>
<dbReference type="Gene3D" id="3.40.50.10860">
    <property type="entry name" value="Leucine Dehydrogenase, chain A, domain 1"/>
    <property type="match status" value="1"/>
</dbReference>
<reference evidence="8 9" key="1">
    <citation type="journal article" date="2014" name="Syst. Appl. Microbiol.">
        <title>Evidence for the existence of two new members of the family Chlamydiaceae and proposal of Chlamydia avium sp. nov. and Chlamydia gallinacea sp. nov.</title>
        <authorList>
            <person name="Sachse K."/>
            <person name="Laroucau K."/>
            <person name="Riege K."/>
            <person name="Wehner S."/>
            <person name="Dilcher M."/>
            <person name="Creasy H.H."/>
            <person name="Weidmann M."/>
            <person name="Myers G."/>
            <person name="Vorimore F."/>
            <person name="Vicari N."/>
            <person name="Magnino S."/>
            <person name="Liebler-Tenorio E."/>
            <person name="Ruettger A."/>
            <person name="Bavoil P.M."/>
            <person name="Hufert F.T."/>
            <person name="Rossello-Mora R."/>
            <person name="Marz M."/>
        </authorList>
    </citation>
    <scope>NUCLEOTIDE SEQUENCE [LARGE SCALE GENOMIC DNA]</scope>
    <source>
        <strain evidence="8 9">10DC88</strain>
    </source>
</reference>
<dbReference type="SMART" id="SM00839">
    <property type="entry name" value="ELFV_dehydrog"/>
    <property type="match status" value="1"/>
</dbReference>
<protein>
    <submittedName>
        <fullName evidence="8">Leucine dehydrogenase</fullName>
        <ecNumber evidence="8">1.4.1.9</ecNumber>
    </submittedName>
</protein>
<dbReference type="SUPFAM" id="SSF51735">
    <property type="entry name" value="NAD(P)-binding Rossmann-fold domains"/>
    <property type="match status" value="1"/>
</dbReference>
<dbReference type="PIRSF" id="PIRSF000188">
    <property type="entry name" value="Phe_leu_dh"/>
    <property type="match status" value="1"/>
</dbReference>
<organism evidence="8 9">
    <name type="scientific">Chlamydia avium 10DC88</name>
    <dbReference type="NCBI Taxonomy" id="1229831"/>
    <lineage>
        <taxon>Bacteria</taxon>
        <taxon>Pseudomonadati</taxon>
        <taxon>Chlamydiota</taxon>
        <taxon>Chlamydiia</taxon>
        <taxon>Chlamydiales</taxon>
        <taxon>Chlamydiaceae</taxon>
        <taxon>Chlamydia/Chlamydophila group</taxon>
        <taxon>Chlamydia</taxon>
    </lineage>
</organism>
<evidence type="ECO:0000256" key="1">
    <source>
        <dbReference type="ARBA" id="ARBA00006382"/>
    </source>
</evidence>
<dbReference type="EC" id="1.4.1.9" evidence="8"/>
<keyword evidence="5" id="KW-0547">Nucleotide-binding</keyword>
<evidence type="ECO:0000259" key="7">
    <source>
        <dbReference type="SMART" id="SM00839"/>
    </source>
</evidence>
<dbReference type="HOGENOM" id="CLU_025763_0_0_0"/>
<dbReference type="CDD" id="cd01075">
    <property type="entry name" value="NAD_bind_Leu_Phe_Val_DH"/>
    <property type="match status" value="1"/>
</dbReference>
<dbReference type="InterPro" id="IPR006096">
    <property type="entry name" value="Glu/Leu/Phe/Val/Trp_DH_C"/>
</dbReference>
<dbReference type="InterPro" id="IPR046346">
    <property type="entry name" value="Aminoacid_DH-like_N_sf"/>
</dbReference>
<dbReference type="PATRIC" id="fig|1229831.3.peg.624"/>
<proteinExistence type="inferred from homology"/>
<dbReference type="Proteomes" id="UP000019433">
    <property type="component" value="Chromosome"/>
</dbReference>
<keyword evidence="3 5" id="KW-0520">NAD</keyword>
<dbReference type="GO" id="GO:0050049">
    <property type="term" value="F:L-leucine dehydrogenase activity"/>
    <property type="evidence" value="ECO:0007669"/>
    <property type="project" value="UniProtKB-EC"/>
</dbReference>